<dbReference type="RefSeq" id="WP_161048738.1">
    <property type="nucleotide sequence ID" value="NZ_WWCR01000001.1"/>
</dbReference>
<accession>A0A7X4KF22</accession>
<dbReference type="Proteomes" id="UP000469734">
    <property type="component" value="Unassembled WGS sequence"/>
</dbReference>
<dbReference type="PANTHER" id="PTHR30537">
    <property type="entry name" value="HTH-TYPE TRANSCRIPTIONAL REGULATOR"/>
    <property type="match status" value="1"/>
</dbReference>
<dbReference type="GO" id="GO:0003677">
    <property type="term" value="F:DNA binding"/>
    <property type="evidence" value="ECO:0007669"/>
    <property type="project" value="UniProtKB-KW"/>
</dbReference>
<name>A0A7X4KF22_9BURK</name>
<keyword evidence="3" id="KW-0238">DNA-binding</keyword>
<keyword evidence="2" id="KW-0805">Transcription regulation</keyword>
<dbReference type="InterPro" id="IPR058163">
    <property type="entry name" value="LysR-type_TF_proteobact-type"/>
</dbReference>
<dbReference type="SUPFAM" id="SSF53850">
    <property type="entry name" value="Periplasmic binding protein-like II"/>
    <property type="match status" value="1"/>
</dbReference>
<evidence type="ECO:0000256" key="2">
    <source>
        <dbReference type="ARBA" id="ARBA00023015"/>
    </source>
</evidence>
<dbReference type="Pfam" id="PF00126">
    <property type="entry name" value="HTH_1"/>
    <property type="match status" value="1"/>
</dbReference>
<dbReference type="InterPro" id="IPR000847">
    <property type="entry name" value="LysR_HTH_N"/>
</dbReference>
<organism evidence="6 7">
    <name type="scientific">Duganella margarita</name>
    <dbReference type="NCBI Taxonomy" id="2692170"/>
    <lineage>
        <taxon>Bacteria</taxon>
        <taxon>Pseudomonadati</taxon>
        <taxon>Pseudomonadota</taxon>
        <taxon>Betaproteobacteria</taxon>
        <taxon>Burkholderiales</taxon>
        <taxon>Oxalobacteraceae</taxon>
        <taxon>Telluria group</taxon>
        <taxon>Duganella</taxon>
    </lineage>
</organism>
<dbReference type="PANTHER" id="PTHR30537:SF5">
    <property type="entry name" value="HTH-TYPE TRANSCRIPTIONAL ACTIVATOR TTDR-RELATED"/>
    <property type="match status" value="1"/>
</dbReference>
<comment type="caution">
    <text evidence="6">The sequence shown here is derived from an EMBL/GenBank/DDBJ whole genome shotgun (WGS) entry which is preliminary data.</text>
</comment>
<dbReference type="PROSITE" id="PS50931">
    <property type="entry name" value="HTH_LYSR"/>
    <property type="match status" value="1"/>
</dbReference>
<dbReference type="GO" id="GO:0003700">
    <property type="term" value="F:DNA-binding transcription factor activity"/>
    <property type="evidence" value="ECO:0007669"/>
    <property type="project" value="InterPro"/>
</dbReference>
<evidence type="ECO:0000313" key="7">
    <source>
        <dbReference type="Proteomes" id="UP000469734"/>
    </source>
</evidence>
<feature type="domain" description="HTH lysR-type" evidence="5">
    <location>
        <begin position="1"/>
        <end position="61"/>
    </location>
</feature>
<protein>
    <submittedName>
        <fullName evidence="6">LysR family transcriptional regulator</fullName>
    </submittedName>
</protein>
<dbReference type="InterPro" id="IPR005119">
    <property type="entry name" value="LysR_subst-bd"/>
</dbReference>
<dbReference type="EMBL" id="WWCR01000001">
    <property type="protein sequence ID" value="MYM70900.1"/>
    <property type="molecule type" value="Genomic_DNA"/>
</dbReference>
<sequence length="296" mass="33337">MKIETAPDLHFFVLLAKLGSMSATARELGVTPPAVTKRLSQMEQKLGVRLVNRTTRRISLTNEGEAYLAQASDILHRIRDMEESVASGRAVPKGLLRVNATPGFGRTRIAPIVSRFAHAYPEVEVELHLTDRPISLVEEAYDLAIRFGELPDTRLSARKLMPNRRFLCASPAYLKQAGEPQTPQELHRHRCILHRQNDDVYGTWRLHKGRAVELVKVRGAVSSNDGDIVLNWALDGHGIVQRSEWDAAKYLASGRLREVMPGYTLPPADLYLYYLSRSNLPAKMRAFIDFLVAEFQ</sequence>
<dbReference type="AlphaFoldDB" id="A0A7X4KF22"/>
<dbReference type="InterPro" id="IPR036388">
    <property type="entry name" value="WH-like_DNA-bd_sf"/>
</dbReference>
<dbReference type="FunFam" id="3.40.190.290:FF:000001">
    <property type="entry name" value="Transcriptional regulator, LysR family"/>
    <property type="match status" value="1"/>
</dbReference>
<keyword evidence="4" id="KW-0804">Transcription</keyword>
<gene>
    <name evidence="6" type="ORF">GTP56_01645</name>
</gene>
<dbReference type="SUPFAM" id="SSF46785">
    <property type="entry name" value="Winged helix' DNA-binding domain"/>
    <property type="match status" value="1"/>
</dbReference>
<evidence type="ECO:0000256" key="4">
    <source>
        <dbReference type="ARBA" id="ARBA00023163"/>
    </source>
</evidence>
<evidence type="ECO:0000313" key="6">
    <source>
        <dbReference type="EMBL" id="MYM70900.1"/>
    </source>
</evidence>
<evidence type="ECO:0000256" key="3">
    <source>
        <dbReference type="ARBA" id="ARBA00023125"/>
    </source>
</evidence>
<dbReference type="Gene3D" id="3.40.190.290">
    <property type="match status" value="1"/>
</dbReference>
<evidence type="ECO:0000259" key="5">
    <source>
        <dbReference type="PROSITE" id="PS50931"/>
    </source>
</evidence>
<reference evidence="6 7" key="1">
    <citation type="submission" date="2019-12" db="EMBL/GenBank/DDBJ databases">
        <title>Novel species isolated from a subtropical stream in China.</title>
        <authorList>
            <person name="Lu H."/>
        </authorList>
    </citation>
    <scope>NUCLEOTIDE SEQUENCE [LARGE SCALE GENOMIC DNA]</scope>
    <source>
        <strain evidence="6 7">FT134W</strain>
    </source>
</reference>
<evidence type="ECO:0000256" key="1">
    <source>
        <dbReference type="ARBA" id="ARBA00009437"/>
    </source>
</evidence>
<dbReference type="InterPro" id="IPR036390">
    <property type="entry name" value="WH_DNA-bd_sf"/>
</dbReference>
<proteinExistence type="inferred from homology"/>
<comment type="similarity">
    <text evidence="1">Belongs to the LysR transcriptional regulatory family.</text>
</comment>
<dbReference type="Gene3D" id="1.10.10.10">
    <property type="entry name" value="Winged helix-like DNA-binding domain superfamily/Winged helix DNA-binding domain"/>
    <property type="match status" value="1"/>
</dbReference>
<dbReference type="Pfam" id="PF03466">
    <property type="entry name" value="LysR_substrate"/>
    <property type="match status" value="1"/>
</dbReference>
<dbReference type="FunFam" id="1.10.10.10:FF:000001">
    <property type="entry name" value="LysR family transcriptional regulator"/>
    <property type="match status" value="1"/>
</dbReference>
<dbReference type="CDD" id="cd08479">
    <property type="entry name" value="PBP2_CrgA_like_9"/>
    <property type="match status" value="1"/>
</dbReference>